<keyword evidence="14" id="KW-1185">Reference proteome</keyword>
<evidence type="ECO:0000256" key="2">
    <source>
        <dbReference type="ARBA" id="ARBA00005575"/>
    </source>
</evidence>
<evidence type="ECO:0000313" key="14">
    <source>
        <dbReference type="Proteomes" id="UP001642502"/>
    </source>
</evidence>
<dbReference type="Pfam" id="PF00069">
    <property type="entry name" value="Pkinase"/>
    <property type="match status" value="1"/>
</dbReference>
<feature type="binding site" evidence="8">
    <location>
        <position position="325"/>
    </location>
    <ligand>
        <name>ATP</name>
        <dbReference type="ChEBI" id="CHEBI:30616"/>
    </ligand>
</feature>
<evidence type="ECO:0000256" key="3">
    <source>
        <dbReference type="ARBA" id="ARBA00022448"/>
    </source>
</evidence>
<dbReference type="GO" id="GO:0004674">
    <property type="term" value="F:protein serine/threonine kinase activity"/>
    <property type="evidence" value="ECO:0007669"/>
    <property type="project" value="UniProtKB-EC"/>
</dbReference>
<feature type="compositionally biased region" description="Polar residues" evidence="10">
    <location>
        <begin position="790"/>
        <end position="799"/>
    </location>
</feature>
<dbReference type="InterPro" id="IPR017441">
    <property type="entry name" value="Protein_kinase_ATP_BS"/>
</dbReference>
<keyword evidence="4 8" id="KW-0547">Nucleotide-binding</keyword>
<dbReference type="InterPro" id="IPR008271">
    <property type="entry name" value="Ser/Thr_kinase_AS"/>
</dbReference>
<evidence type="ECO:0000259" key="11">
    <source>
        <dbReference type="PROSITE" id="PS50006"/>
    </source>
</evidence>
<gene>
    <name evidence="13" type="primary">RAD53_1</name>
    <name evidence="13" type="ORF">SEPCBS119000_003963</name>
</gene>
<dbReference type="Pfam" id="PF00498">
    <property type="entry name" value="FHA"/>
    <property type="match status" value="1"/>
</dbReference>
<dbReference type="InterPro" id="IPR000253">
    <property type="entry name" value="FHA_dom"/>
</dbReference>
<keyword evidence="13" id="KW-0808">Transferase</keyword>
<keyword evidence="3" id="KW-0813">Transport</keyword>
<feature type="compositionally biased region" description="Polar residues" evidence="10">
    <location>
        <begin position="1415"/>
        <end position="1431"/>
    </location>
</feature>
<feature type="region of interest" description="Disordered" evidence="10">
    <location>
        <begin position="691"/>
        <end position="799"/>
    </location>
</feature>
<feature type="region of interest" description="Disordered" evidence="10">
    <location>
        <begin position="879"/>
        <end position="906"/>
    </location>
</feature>
<dbReference type="SMART" id="SM00220">
    <property type="entry name" value="S_TKc"/>
    <property type="match status" value="1"/>
</dbReference>
<feature type="region of interest" description="Disordered" evidence="10">
    <location>
        <begin position="265"/>
        <end position="290"/>
    </location>
</feature>
<feature type="coiled-coil region" evidence="9">
    <location>
        <begin position="1310"/>
        <end position="1337"/>
    </location>
</feature>
<comment type="subcellular location">
    <subcellularLocation>
        <location evidence="1">Preautophagosomal structure membrane</location>
        <topology evidence="1">Peripheral membrane protein</topology>
    </subcellularLocation>
</comment>
<dbReference type="PROSITE" id="PS00107">
    <property type="entry name" value="PROTEIN_KINASE_ATP"/>
    <property type="match status" value="1"/>
</dbReference>
<evidence type="ECO:0000313" key="13">
    <source>
        <dbReference type="EMBL" id="CAK7270193.1"/>
    </source>
</evidence>
<dbReference type="PANTHER" id="PTHR24348">
    <property type="entry name" value="SERINE/THREONINE-PROTEIN KINASE UNC-51-RELATED"/>
    <property type="match status" value="1"/>
</dbReference>
<feature type="domain" description="FHA" evidence="11">
    <location>
        <begin position="113"/>
        <end position="166"/>
    </location>
</feature>
<evidence type="ECO:0000256" key="6">
    <source>
        <dbReference type="ARBA" id="ARBA00023006"/>
    </source>
</evidence>
<evidence type="ECO:0000259" key="12">
    <source>
        <dbReference type="PROSITE" id="PS50011"/>
    </source>
</evidence>
<accession>A0ABP0DRD4</accession>
<sequence length="1431" mass="156925">MDGDLSQPTQPATQNVIDPRRVGEQNSGFTDEDIADIICLLIPFSINARNEAARLAQANSPFIIGREEAQHVNVDYTREDCAGKFGLTTANPSSGPAFVLRLSAQVKDPLQGFTFGRNANRCDICFNNDSLRRLSNIHFRIFINEHGVLMLQDQSTNGTVVDEVLLKARRQGISNKRTLNSGTKVSVLLQNDAQDLDFLVRVPRREGQYEIAYQRNLHAYLERLAILADAEGNAYAQQTISAGLGGLVDLFPPCPVGGGAATAAAAAATAQRRPPPHYEPPPHENLSREWNGSQNYNRVGQIGKGAFATVHKVTSKFDGKPYAAKELDKRRFVKNGVLDQKVENEMKIMQKIQHPNIVRYVEHFDFDERLFIIIMEYVPMGDLGSFIATRGSIPEAIVKEMATQLVDALSYLHHKNITHRDVKPDNILISSLSPFSVKLTDFGLSKMVDNEQTFLQTFCGTLLYCAPEVYGEYTEFDENGTRTNRPRTGGRTTGQRYDHAVDIWSLGGVLFYCLTGQPPFPVRQGTTYIELLAWIMAQPLNVAPLYAVNASQSCVHFLTRMLQNRPENRATLEELQRHPWLVGHGNAYAKDLEQSASQLSLEGGVAGGDHPVNSRVDGQSDDEISDEGEDLLDKFRSQHYLDSMDGILGSQGLAYYAAPETNTVEAATIRAPHAQSQQHVFGRVNVSAIGSSGVFPGGSRIELPPWSLEEPVDRPASPDSGFNETNTTPSVQQGQGLQWSQPHSQSRPKAHSHSSDNGESGETSSDSDTGGGRKASGGTNGNGHVPAALSQPQKFQQSHSVDELNNLTFDVASQSLGGAEAILGNLNMKSLAASHLRHSIADFTSSKRKPELDMSDELDVSGATMRPSDKPTIKRLRSDAHMDSTLGTGTVHEPGTGTSFEPTGKDGDSLAHSDMVAIVKAYAAVKPINNPKGARQIDLPVSKSVYWVAHDTSTWHLQYPEMTQLQYNAFEDAAESCSEEFRPDSSQLWSLAMKHFPPTPSLMVNRLTSEAPSLGSRSASHISDMAMTSDADIAEANIGDQKENIVPGHQQRTMSRSSTYTGGALRRGDTPTCEPVTSPCRQPRSQQAETVLPVLTRRSSKACFSSTAASFIQNISVPITESITSWGRHPDNTLIFTPKTEQKVPKYAFKILVWRADVNGDMGSEPWKDLTPWDRFDNESDAASRYHFYISTKARAGIVVNGVPLCSSDPSDPKSASRHWMRLYDSDVVMVWHNMGEFLNQAPPAATSSSSSSMQPLRTELVFRCSWGGSAKTRATLVPASSAAVCLVDEQTSGRLARACSRAEQYVAHRALHQRRLAEADRDLAEREARIDQERMRSVAFEMRRAEVLAAAADANGALHMASRPQRSVCAQPPVSAPPMLGTQDIDQRQRSVKRDSYYDGGQKVRQHSIMAVAPSTTVSQPVSGQLPFSR</sequence>
<keyword evidence="6" id="KW-0072">Autophagy</keyword>
<comment type="caution">
    <text evidence="13">The sequence shown here is derived from an EMBL/GenBank/DDBJ whole genome shotgun (WGS) entry which is preliminary data.</text>
</comment>
<feature type="compositionally biased region" description="Gly residues" evidence="10">
    <location>
        <begin position="769"/>
        <end position="781"/>
    </location>
</feature>
<feature type="compositionally biased region" description="Basic and acidic residues" evidence="10">
    <location>
        <begin position="1386"/>
        <end position="1398"/>
    </location>
</feature>
<feature type="compositionally biased region" description="Polar residues" evidence="10">
    <location>
        <begin position="1050"/>
        <end position="1061"/>
    </location>
</feature>
<feature type="compositionally biased region" description="Low complexity" evidence="10">
    <location>
        <begin position="755"/>
        <end position="768"/>
    </location>
</feature>
<proteinExistence type="inferred from homology"/>
<evidence type="ECO:0000256" key="8">
    <source>
        <dbReference type="PROSITE-ProRule" id="PRU10141"/>
    </source>
</evidence>
<evidence type="ECO:0000256" key="1">
    <source>
        <dbReference type="ARBA" id="ARBA00004623"/>
    </source>
</evidence>
<dbReference type="PANTHER" id="PTHR24348:SF68">
    <property type="entry name" value="SERINE_THREONINE-PROTEIN KINASE ATG1C"/>
    <property type="match status" value="1"/>
</dbReference>
<dbReference type="InterPro" id="IPR008984">
    <property type="entry name" value="SMAD_FHA_dom_sf"/>
</dbReference>
<dbReference type="Gene3D" id="1.10.510.10">
    <property type="entry name" value="Transferase(Phosphotransferase) domain 1"/>
    <property type="match status" value="1"/>
</dbReference>
<evidence type="ECO:0000256" key="10">
    <source>
        <dbReference type="SAM" id="MobiDB-lite"/>
    </source>
</evidence>
<evidence type="ECO:0000256" key="4">
    <source>
        <dbReference type="ARBA" id="ARBA00022741"/>
    </source>
</evidence>
<feature type="compositionally biased region" description="Polar residues" evidence="10">
    <location>
        <begin position="720"/>
        <end position="745"/>
    </location>
</feature>
<evidence type="ECO:0000256" key="9">
    <source>
        <dbReference type="SAM" id="Coils"/>
    </source>
</evidence>
<feature type="compositionally biased region" description="Polar residues" evidence="10">
    <location>
        <begin position="1"/>
        <end position="16"/>
    </location>
</feature>
<dbReference type="Gene3D" id="2.60.200.20">
    <property type="match status" value="1"/>
</dbReference>
<feature type="region of interest" description="Disordered" evidence="10">
    <location>
        <begin position="1412"/>
        <end position="1431"/>
    </location>
</feature>
<feature type="region of interest" description="Disordered" evidence="10">
    <location>
        <begin position="602"/>
        <end position="626"/>
    </location>
</feature>
<dbReference type="SUPFAM" id="SSF56112">
    <property type="entry name" value="Protein kinase-like (PK-like)"/>
    <property type="match status" value="1"/>
</dbReference>
<feature type="region of interest" description="Disordered" evidence="10">
    <location>
        <begin position="1049"/>
        <end position="1085"/>
    </location>
</feature>
<dbReference type="EMBL" id="CAWUON010000056">
    <property type="protein sequence ID" value="CAK7270193.1"/>
    <property type="molecule type" value="Genomic_DNA"/>
</dbReference>
<dbReference type="InterPro" id="IPR045269">
    <property type="entry name" value="Atg1-like"/>
</dbReference>
<dbReference type="SUPFAM" id="SSF49879">
    <property type="entry name" value="SMAD/FHA domain"/>
    <property type="match status" value="1"/>
</dbReference>
<dbReference type="PROSITE" id="PS50006">
    <property type="entry name" value="FHA_DOMAIN"/>
    <property type="match status" value="1"/>
</dbReference>
<keyword evidence="9" id="KW-0175">Coiled coil</keyword>
<reference evidence="13 14" key="1">
    <citation type="submission" date="2024-01" db="EMBL/GenBank/DDBJ databases">
        <authorList>
            <person name="Allen C."/>
            <person name="Tagirdzhanova G."/>
        </authorList>
    </citation>
    <scope>NUCLEOTIDE SEQUENCE [LARGE SCALE GENOMIC DNA]</scope>
    <source>
        <strain evidence="13 14">CBS 119000</strain>
    </source>
</reference>
<keyword evidence="13" id="KW-0418">Kinase</keyword>
<dbReference type="PROSITE" id="PS00108">
    <property type="entry name" value="PROTEIN_KINASE_ST"/>
    <property type="match status" value="1"/>
</dbReference>
<dbReference type="PROSITE" id="PS50011">
    <property type="entry name" value="PROTEIN_KINASE_DOM"/>
    <property type="match status" value="1"/>
</dbReference>
<keyword evidence="5 8" id="KW-0067">ATP-binding</keyword>
<dbReference type="InterPro" id="IPR000719">
    <property type="entry name" value="Prot_kinase_dom"/>
</dbReference>
<evidence type="ECO:0000256" key="7">
    <source>
        <dbReference type="ARBA" id="ARBA00030237"/>
    </source>
</evidence>
<feature type="domain" description="Protein kinase" evidence="12">
    <location>
        <begin position="296"/>
        <end position="581"/>
    </location>
</feature>
<feature type="region of interest" description="Disordered" evidence="10">
    <location>
        <begin position="1369"/>
        <end position="1404"/>
    </location>
</feature>
<dbReference type="InterPro" id="IPR011009">
    <property type="entry name" value="Kinase-like_dom_sf"/>
</dbReference>
<dbReference type="Proteomes" id="UP001642502">
    <property type="component" value="Unassembled WGS sequence"/>
</dbReference>
<protein>
    <recommendedName>
        <fullName evidence="7">Autophagy-related protein 1</fullName>
    </recommendedName>
</protein>
<comment type="similarity">
    <text evidence="2">Belongs to the protein kinase superfamily. CAMK Ser/Thr protein kinase family. CHEK2 subfamily.</text>
</comment>
<organism evidence="13 14">
    <name type="scientific">Sporothrix epigloea</name>
    <dbReference type="NCBI Taxonomy" id="1892477"/>
    <lineage>
        <taxon>Eukaryota</taxon>
        <taxon>Fungi</taxon>
        <taxon>Dikarya</taxon>
        <taxon>Ascomycota</taxon>
        <taxon>Pezizomycotina</taxon>
        <taxon>Sordariomycetes</taxon>
        <taxon>Sordariomycetidae</taxon>
        <taxon>Ophiostomatales</taxon>
        <taxon>Ophiostomataceae</taxon>
        <taxon>Sporothrix</taxon>
    </lineage>
</organism>
<name>A0ABP0DRD4_9PEZI</name>
<evidence type="ECO:0000256" key="5">
    <source>
        <dbReference type="ARBA" id="ARBA00022840"/>
    </source>
</evidence>
<feature type="region of interest" description="Disordered" evidence="10">
    <location>
        <begin position="1"/>
        <end position="23"/>
    </location>
</feature>